<dbReference type="GO" id="GO:0001682">
    <property type="term" value="P:tRNA 5'-leader removal"/>
    <property type="evidence" value="ECO:0007669"/>
    <property type="project" value="TreeGrafter"/>
</dbReference>
<keyword evidence="3" id="KW-0539">Nucleus</keyword>
<comment type="subcellular location">
    <subcellularLocation>
        <location evidence="1">Nucleus</location>
    </subcellularLocation>
</comment>
<dbReference type="InterPro" id="IPR002775">
    <property type="entry name" value="DNA/RNA-bd_Alba-like"/>
</dbReference>
<evidence type="ECO:0000256" key="1">
    <source>
        <dbReference type="ARBA" id="ARBA00004123"/>
    </source>
</evidence>
<proteinExistence type="inferred from homology"/>
<evidence type="ECO:0000256" key="2">
    <source>
        <dbReference type="ARBA" id="ARBA00008018"/>
    </source>
</evidence>
<evidence type="ECO:0000313" key="6">
    <source>
        <dbReference type="EMBL" id="KAK1806594.1"/>
    </source>
</evidence>
<dbReference type="GO" id="GO:0000172">
    <property type="term" value="C:ribonuclease MRP complex"/>
    <property type="evidence" value="ECO:0007669"/>
    <property type="project" value="TreeGrafter"/>
</dbReference>
<dbReference type="PANTHER" id="PTHR13516:SF8">
    <property type="entry name" value="RIBONUCLEASE P PROTEIN SUBUNIT P25-LIKE PROTEIN"/>
    <property type="match status" value="1"/>
</dbReference>
<evidence type="ECO:0000256" key="3">
    <source>
        <dbReference type="ARBA" id="ARBA00023242"/>
    </source>
</evidence>
<dbReference type="GO" id="GO:0003723">
    <property type="term" value="F:RNA binding"/>
    <property type="evidence" value="ECO:0007669"/>
    <property type="project" value="TreeGrafter"/>
</dbReference>
<feature type="domain" description="DNA/RNA-binding protein Alba-like" evidence="5">
    <location>
        <begin position="89"/>
        <end position="170"/>
    </location>
</feature>
<dbReference type="PANTHER" id="PTHR13516">
    <property type="entry name" value="RIBONUCLEASE P SUBUNIT P25"/>
    <property type="match status" value="1"/>
</dbReference>
<evidence type="ECO:0000256" key="4">
    <source>
        <dbReference type="SAM" id="MobiDB-lite"/>
    </source>
</evidence>
<comment type="similarity">
    <text evidence="2">Belongs to the histone-like Alba family.</text>
</comment>
<dbReference type="Gene3D" id="3.30.110.20">
    <property type="entry name" value="Alba-like domain"/>
    <property type="match status" value="1"/>
</dbReference>
<name>A0AAD8ZWI2_9TELE</name>
<reference evidence="6" key="1">
    <citation type="submission" date="2023-03" db="EMBL/GenBank/DDBJ databases">
        <title>Electrophorus voltai genome.</title>
        <authorList>
            <person name="Bian C."/>
        </authorList>
    </citation>
    <scope>NUCLEOTIDE SEQUENCE</scope>
    <source>
        <strain evidence="6">CB-2022</strain>
        <tissue evidence="6">Muscle</tissue>
    </source>
</reference>
<sequence>MRYWKKSRTDVEYIEIRVVRQNRTLPVVGQCCHFPVCLSQALNEWDLKFVEHLLEHTLAIHDMENYRKAGVVEQPCPCPFPDLPADTPEVRVRDGSKIRNLMKFALSRMEGKAAESSGAREEAEPNAVPGQTLCRQIVFTGVGPSVAKAITCVEILKRRIRGLHQFTRLLYRTVQETWEPLEPAAGLDSLTVSRNVPGIWVLLSRELLDCSQPGYQAPGSFDALWAQAAKEEVSAAQRHGQRRKQGGGSGGRSGAARGKGPRKQVGRPREGRKVAGQAASGQQ</sequence>
<evidence type="ECO:0000313" key="7">
    <source>
        <dbReference type="Proteomes" id="UP001239994"/>
    </source>
</evidence>
<dbReference type="Pfam" id="PF01918">
    <property type="entry name" value="Alba"/>
    <property type="match status" value="1"/>
</dbReference>
<dbReference type="AlphaFoldDB" id="A0AAD8ZWI2"/>
<comment type="caution">
    <text evidence="6">The sequence shown here is derived from an EMBL/GenBank/DDBJ whole genome shotgun (WGS) entry which is preliminary data.</text>
</comment>
<dbReference type="InterPro" id="IPR051958">
    <property type="entry name" value="Alba-like_NAB"/>
</dbReference>
<feature type="region of interest" description="Disordered" evidence="4">
    <location>
        <begin position="232"/>
        <end position="283"/>
    </location>
</feature>
<dbReference type="InterPro" id="IPR036882">
    <property type="entry name" value="Alba-like_dom_sf"/>
</dbReference>
<dbReference type="Proteomes" id="UP001239994">
    <property type="component" value="Unassembled WGS sequence"/>
</dbReference>
<evidence type="ECO:0000259" key="5">
    <source>
        <dbReference type="Pfam" id="PF01918"/>
    </source>
</evidence>
<dbReference type="SUPFAM" id="SSF82704">
    <property type="entry name" value="AlbA-like"/>
    <property type="match status" value="1"/>
</dbReference>
<dbReference type="EMBL" id="JAROKS010000001">
    <property type="protein sequence ID" value="KAK1806594.1"/>
    <property type="molecule type" value="Genomic_DNA"/>
</dbReference>
<gene>
    <name evidence="6" type="ORF">P4O66_005096</name>
</gene>
<keyword evidence="7" id="KW-1185">Reference proteome</keyword>
<dbReference type="GO" id="GO:0005634">
    <property type="term" value="C:nucleus"/>
    <property type="evidence" value="ECO:0007669"/>
    <property type="project" value="UniProtKB-SubCell"/>
</dbReference>
<protein>
    <recommendedName>
        <fullName evidence="5">DNA/RNA-binding protein Alba-like domain-containing protein</fullName>
    </recommendedName>
</protein>
<accession>A0AAD8ZWI2</accession>
<organism evidence="6 7">
    <name type="scientific">Electrophorus voltai</name>
    <dbReference type="NCBI Taxonomy" id="2609070"/>
    <lineage>
        <taxon>Eukaryota</taxon>
        <taxon>Metazoa</taxon>
        <taxon>Chordata</taxon>
        <taxon>Craniata</taxon>
        <taxon>Vertebrata</taxon>
        <taxon>Euteleostomi</taxon>
        <taxon>Actinopterygii</taxon>
        <taxon>Neopterygii</taxon>
        <taxon>Teleostei</taxon>
        <taxon>Ostariophysi</taxon>
        <taxon>Gymnotiformes</taxon>
        <taxon>Gymnotoidei</taxon>
        <taxon>Gymnotidae</taxon>
        <taxon>Electrophorus</taxon>
    </lineage>
</organism>